<dbReference type="EMBL" id="MN739225">
    <property type="protein sequence ID" value="QHS94507.1"/>
    <property type="molecule type" value="Genomic_DNA"/>
</dbReference>
<accession>A0A6C0BQ45</accession>
<organism evidence="1">
    <name type="scientific">viral metagenome</name>
    <dbReference type="NCBI Taxonomy" id="1070528"/>
    <lineage>
        <taxon>unclassified sequences</taxon>
        <taxon>metagenomes</taxon>
        <taxon>organismal metagenomes</taxon>
    </lineage>
</organism>
<reference evidence="1" key="1">
    <citation type="journal article" date="2020" name="Nature">
        <title>Giant virus diversity and host interactions through global metagenomics.</title>
        <authorList>
            <person name="Schulz F."/>
            <person name="Roux S."/>
            <person name="Paez-Espino D."/>
            <person name="Jungbluth S."/>
            <person name="Walsh D.A."/>
            <person name="Denef V.J."/>
            <person name="McMahon K.D."/>
            <person name="Konstantinidis K.T."/>
            <person name="Eloe-Fadrosh E.A."/>
            <person name="Kyrpides N.C."/>
            <person name="Woyke T."/>
        </authorList>
    </citation>
    <scope>NUCLEOTIDE SEQUENCE</scope>
    <source>
        <strain evidence="1">GVMAG-M-3300018416-45</strain>
    </source>
</reference>
<evidence type="ECO:0000313" key="1">
    <source>
        <dbReference type="EMBL" id="QHS94507.1"/>
    </source>
</evidence>
<protein>
    <submittedName>
        <fullName evidence="1">Uncharacterized protein</fullName>
    </submittedName>
</protein>
<proteinExistence type="predicted"/>
<dbReference type="AlphaFoldDB" id="A0A6C0BQ45"/>
<sequence length="122" mass="14687">MIILIDIDDIKHHNIYLGSRVLNKIKNMKWFQRIGYSTEHFDMNGLYINVPITAHLYKTRMEQLISIEYDILSRVNIDNLVPCYYIKENIERRNCRKFNDMVLKISGIWENNTNYGLIYKLK</sequence>
<name>A0A6C0BQ45_9ZZZZ</name>